<keyword evidence="2" id="KW-0472">Membrane</keyword>
<evidence type="ECO:0000313" key="4">
    <source>
        <dbReference type="EMBL" id="MDA2814708.1"/>
    </source>
</evidence>
<dbReference type="RefSeq" id="WP_270690194.1">
    <property type="nucleotide sequence ID" value="NZ_JAQFWQ010000138.1"/>
</dbReference>
<evidence type="ECO:0000256" key="1">
    <source>
        <dbReference type="SAM" id="MobiDB-lite"/>
    </source>
</evidence>
<evidence type="ECO:0000313" key="5">
    <source>
        <dbReference type="Proteomes" id="UP001527866"/>
    </source>
</evidence>
<feature type="compositionally biased region" description="Basic and acidic residues" evidence="1">
    <location>
        <begin position="266"/>
        <end position="294"/>
    </location>
</feature>
<feature type="transmembrane region" description="Helical" evidence="2">
    <location>
        <begin position="303"/>
        <end position="325"/>
    </location>
</feature>
<feature type="compositionally biased region" description="Acidic residues" evidence="1">
    <location>
        <begin position="217"/>
        <end position="265"/>
    </location>
</feature>
<sequence>MTTRMTAGFAVFAFAALGAGPALADDAPEFQEGPGAGAQQIPEEIPQTLDAPLDEPVGVEVDYTCTDGAGGQESDTRTWYFSVFPEEEGRTGDVVAYGGWYDGGGMFYDPEGGAYTSVTDSGTIGVSGSAAPTDAVTVSASWAGESTDPYGPDEADNWNYENLGGTLDLTEPGDLVFTAGTITTTVEQVNGATTTTTCTPASSPELASITVTGDPVGGDDGDDENPGGDDGDGGGDEDPGGDDGDDQNPGGDDGDGGGDENPGGDDGDKGDDKGDGGKGEDKPAPGKDSADGDKGGSLPVTGAALGGMIAAAVAAVGGGGAAMYFSRKKRNAAADTEA</sequence>
<organism evidence="4 5">
    <name type="scientific">Nocardiopsis endophytica</name>
    <dbReference type="NCBI Taxonomy" id="3018445"/>
    <lineage>
        <taxon>Bacteria</taxon>
        <taxon>Bacillati</taxon>
        <taxon>Actinomycetota</taxon>
        <taxon>Actinomycetes</taxon>
        <taxon>Streptosporangiales</taxon>
        <taxon>Nocardiopsidaceae</taxon>
        <taxon>Nocardiopsis</taxon>
    </lineage>
</organism>
<name>A0ABT4UCM8_9ACTN</name>
<feature type="chain" id="PRO_5047216117" description="LPXTG cell wall anchor domain-containing protein" evidence="3">
    <location>
        <begin position="25"/>
        <end position="338"/>
    </location>
</feature>
<protein>
    <recommendedName>
        <fullName evidence="6">LPXTG cell wall anchor domain-containing protein</fullName>
    </recommendedName>
</protein>
<feature type="region of interest" description="Disordered" evidence="1">
    <location>
        <begin position="193"/>
        <end position="302"/>
    </location>
</feature>
<keyword evidence="3" id="KW-0732">Signal</keyword>
<evidence type="ECO:0008006" key="6">
    <source>
        <dbReference type="Google" id="ProtNLM"/>
    </source>
</evidence>
<proteinExistence type="predicted"/>
<evidence type="ECO:0000256" key="3">
    <source>
        <dbReference type="SAM" id="SignalP"/>
    </source>
</evidence>
<evidence type="ECO:0000256" key="2">
    <source>
        <dbReference type="SAM" id="Phobius"/>
    </source>
</evidence>
<keyword evidence="2" id="KW-0812">Transmembrane</keyword>
<dbReference type="EMBL" id="JAQFWQ010000138">
    <property type="protein sequence ID" value="MDA2814708.1"/>
    <property type="molecule type" value="Genomic_DNA"/>
</dbReference>
<reference evidence="4 5" key="1">
    <citation type="submission" date="2023-01" db="EMBL/GenBank/DDBJ databases">
        <title>Draft genome sequence of Nocardiopsis sp. RSe5-2 isolated from halophytes.</title>
        <authorList>
            <person name="Duangmal K."/>
            <person name="Chantavorakit T."/>
        </authorList>
    </citation>
    <scope>NUCLEOTIDE SEQUENCE [LARGE SCALE GENOMIC DNA]</scope>
    <source>
        <strain evidence="4 5">RSe5-2</strain>
    </source>
</reference>
<feature type="signal peptide" evidence="3">
    <location>
        <begin position="1"/>
        <end position="24"/>
    </location>
</feature>
<gene>
    <name evidence="4" type="ORF">O4J56_28955</name>
</gene>
<comment type="caution">
    <text evidence="4">The sequence shown here is derived from an EMBL/GenBank/DDBJ whole genome shotgun (WGS) entry which is preliminary data.</text>
</comment>
<keyword evidence="5" id="KW-1185">Reference proteome</keyword>
<accession>A0ABT4UCM8</accession>
<keyword evidence="2" id="KW-1133">Transmembrane helix</keyword>
<dbReference type="Proteomes" id="UP001527866">
    <property type="component" value="Unassembled WGS sequence"/>
</dbReference>